<keyword evidence="3" id="KW-1185">Reference proteome</keyword>
<feature type="transmembrane region" description="Helical" evidence="1">
    <location>
        <begin position="12"/>
        <end position="33"/>
    </location>
</feature>
<dbReference type="Pfam" id="PF19473">
    <property type="entry name" value="DUF6010"/>
    <property type="match status" value="1"/>
</dbReference>
<evidence type="ECO:0000313" key="3">
    <source>
        <dbReference type="Proteomes" id="UP000321291"/>
    </source>
</evidence>
<evidence type="ECO:0000256" key="1">
    <source>
        <dbReference type="SAM" id="Phobius"/>
    </source>
</evidence>
<reference evidence="2 3" key="1">
    <citation type="journal article" date="2017" name="Int. J. Syst. Evol. Microbiol.">
        <title>Arachidicoccus ginsenosidivorans sp. nov., with ginsenoside-converting activity isolated from ginseng cultivating soil.</title>
        <authorList>
            <person name="Siddiqi M.Z."/>
            <person name="Aslam Z."/>
            <person name="Im W.T."/>
        </authorList>
    </citation>
    <scope>NUCLEOTIDE SEQUENCE [LARGE SCALE GENOMIC DNA]</scope>
    <source>
        <strain evidence="2 3">Gsoil 809</strain>
    </source>
</reference>
<sequence>MNAHQLVIPGFTLLNALAAVLIAFVFISLMSTVSQPGRQKLNAILIAGAGSVYWNGGLGIWEYVFGAVMLALAYKGLKSYYFIGIGWLLHSAWDILHHLSGQPIIIFAPNSSAGCAVCDPILALWFFMGAPTILNFKRIWLKNRKP</sequence>
<dbReference type="OrthoDB" id="582306at2"/>
<dbReference type="Proteomes" id="UP000321291">
    <property type="component" value="Chromosome"/>
</dbReference>
<dbReference type="KEGG" id="agi:FSB73_21050"/>
<keyword evidence="1" id="KW-1133">Transmembrane helix</keyword>
<dbReference type="AlphaFoldDB" id="A0A5B8VQ70"/>
<keyword evidence="1" id="KW-0472">Membrane</keyword>
<dbReference type="EMBL" id="CP042434">
    <property type="protein sequence ID" value="QEC73784.1"/>
    <property type="molecule type" value="Genomic_DNA"/>
</dbReference>
<gene>
    <name evidence="2" type="ORF">FSB73_21050</name>
</gene>
<organism evidence="2 3">
    <name type="scientific">Arachidicoccus ginsenosidivorans</name>
    <dbReference type="NCBI Taxonomy" id="496057"/>
    <lineage>
        <taxon>Bacteria</taxon>
        <taxon>Pseudomonadati</taxon>
        <taxon>Bacteroidota</taxon>
        <taxon>Chitinophagia</taxon>
        <taxon>Chitinophagales</taxon>
        <taxon>Chitinophagaceae</taxon>
        <taxon>Arachidicoccus</taxon>
    </lineage>
</organism>
<dbReference type="InterPro" id="IPR046052">
    <property type="entry name" value="DUF6010"/>
</dbReference>
<name>A0A5B8VQ70_9BACT</name>
<dbReference type="RefSeq" id="WP_146786850.1">
    <property type="nucleotide sequence ID" value="NZ_CP042434.1"/>
</dbReference>
<keyword evidence="1" id="KW-0812">Transmembrane</keyword>
<feature type="transmembrane region" description="Helical" evidence="1">
    <location>
        <begin position="80"/>
        <end position="99"/>
    </location>
</feature>
<evidence type="ECO:0008006" key="4">
    <source>
        <dbReference type="Google" id="ProtNLM"/>
    </source>
</evidence>
<feature type="transmembrane region" description="Helical" evidence="1">
    <location>
        <begin position="111"/>
        <end position="136"/>
    </location>
</feature>
<accession>A0A5B8VQ70</accession>
<proteinExistence type="predicted"/>
<protein>
    <recommendedName>
        <fullName evidence="4">Integral membrane protein</fullName>
    </recommendedName>
</protein>
<feature type="transmembrane region" description="Helical" evidence="1">
    <location>
        <begin position="53"/>
        <end position="73"/>
    </location>
</feature>
<evidence type="ECO:0000313" key="2">
    <source>
        <dbReference type="EMBL" id="QEC73784.1"/>
    </source>
</evidence>